<name>A0A1R4G1Z8_9MICC</name>
<dbReference type="Proteomes" id="UP000195913">
    <property type="component" value="Unassembled WGS sequence"/>
</dbReference>
<dbReference type="RefSeq" id="WP_086997520.1">
    <property type="nucleotide sequence ID" value="NZ_FUHW01000026.1"/>
</dbReference>
<gene>
    <name evidence="1" type="ORF">FM101_07135</name>
</gene>
<protein>
    <submittedName>
        <fullName evidence="1">Uncharacterized protein</fullName>
    </submittedName>
</protein>
<proteinExistence type="predicted"/>
<organism evidence="1 2">
    <name type="scientific">Arthrobacter rhombi</name>
    <dbReference type="NCBI Taxonomy" id="71253"/>
    <lineage>
        <taxon>Bacteria</taxon>
        <taxon>Bacillati</taxon>
        <taxon>Actinomycetota</taxon>
        <taxon>Actinomycetes</taxon>
        <taxon>Micrococcales</taxon>
        <taxon>Micrococcaceae</taxon>
        <taxon>Arthrobacter</taxon>
    </lineage>
</organism>
<dbReference type="Gene3D" id="3.40.1000.10">
    <property type="entry name" value="Mog1/PsbP, alpha/beta/alpha sandwich"/>
    <property type="match status" value="1"/>
</dbReference>
<keyword evidence="2" id="KW-1185">Reference proteome</keyword>
<evidence type="ECO:0000313" key="2">
    <source>
        <dbReference type="Proteomes" id="UP000195913"/>
    </source>
</evidence>
<accession>A0A1R4G1Z8</accession>
<reference evidence="1 2" key="1">
    <citation type="submission" date="2017-02" db="EMBL/GenBank/DDBJ databases">
        <authorList>
            <person name="Peterson S.W."/>
        </authorList>
    </citation>
    <scope>NUCLEOTIDE SEQUENCE [LARGE SCALE GENOMIC DNA]</scope>
    <source>
        <strain evidence="1 2">B Ar 00.02</strain>
    </source>
</reference>
<sequence length="450" mass="48827">MTTAIGRTGIISLDLPPEWLTGPERPEYELLAYLPSPKESFAPTIVVTANPFDGSIADFMRRVVDGVMEGTAAPQFIDIRGWTRAPGLAAGIELTPAEALAGRAVAYTQLSPSRGLSLLSTEFLFIEAGLAIQVTASTAVNHWQSAGPLLSEIVATVRLNRQPTENKATARPASLPPEAVDPVASAVFGHDVEKIAGLAGAQPFEFDGAWVHGRTIDTLTSLSDGLRLGALNKAEHSEQLDELEALELVNGTRLTDVGEMIGAHLTDPQSSYRITGFDTGGECWFQAWTYGPTALLLVEPGYHRNLGEEPVPRPSPEHFNLQLVPLTMLSTLMARWVGLQPAWNLQLEPAPLPVDDLARGWRGDRRPPEGSNEAMRSLWDEPWFSWTLTSAGADSEPEDIAYFNGGTVGHQRLFHQGDAAIFTPVPSTSVFLQIEDRIQATIFGHDPLML</sequence>
<evidence type="ECO:0000313" key="1">
    <source>
        <dbReference type="EMBL" id="SJM62103.1"/>
    </source>
</evidence>
<dbReference type="AlphaFoldDB" id="A0A1R4G1Z8"/>
<dbReference type="EMBL" id="FUHW01000026">
    <property type="protein sequence ID" value="SJM62103.1"/>
    <property type="molecule type" value="Genomic_DNA"/>
</dbReference>